<proteinExistence type="predicted"/>
<dbReference type="Proteomes" id="UP001066276">
    <property type="component" value="Chromosome 11"/>
</dbReference>
<accession>A0AAV7LFB0</accession>
<reference evidence="2" key="1">
    <citation type="journal article" date="2022" name="bioRxiv">
        <title>Sequencing and chromosome-scale assembly of the giantPleurodeles waltlgenome.</title>
        <authorList>
            <person name="Brown T."/>
            <person name="Elewa A."/>
            <person name="Iarovenko S."/>
            <person name="Subramanian E."/>
            <person name="Araus A.J."/>
            <person name="Petzold A."/>
            <person name="Susuki M."/>
            <person name="Suzuki K.-i.T."/>
            <person name="Hayashi T."/>
            <person name="Toyoda A."/>
            <person name="Oliveira C."/>
            <person name="Osipova E."/>
            <person name="Leigh N.D."/>
            <person name="Simon A."/>
            <person name="Yun M.H."/>
        </authorList>
    </citation>
    <scope>NUCLEOTIDE SEQUENCE</scope>
    <source>
        <strain evidence="2">20211129_DDA</strain>
        <tissue evidence="2">Liver</tissue>
    </source>
</reference>
<comment type="caution">
    <text evidence="2">The sequence shown here is derived from an EMBL/GenBank/DDBJ whole genome shotgun (WGS) entry which is preliminary data.</text>
</comment>
<evidence type="ECO:0000313" key="2">
    <source>
        <dbReference type="EMBL" id="KAJ1087463.1"/>
    </source>
</evidence>
<protein>
    <submittedName>
        <fullName evidence="2">Uncharacterized protein</fullName>
    </submittedName>
</protein>
<evidence type="ECO:0000313" key="3">
    <source>
        <dbReference type="Proteomes" id="UP001066276"/>
    </source>
</evidence>
<sequence>MASPGLGDPCPLSTGARPSSADDACTAHSDSLLGLEVGRVSSPPGLQESLPRVCAGTGSPPRSRPWYRALLHSASWCPGGPPACIGTEGASFTSDPWGRDLPCEARCRG</sequence>
<gene>
    <name evidence="2" type="ORF">NDU88_000634</name>
</gene>
<feature type="region of interest" description="Disordered" evidence="1">
    <location>
        <begin position="1"/>
        <end position="25"/>
    </location>
</feature>
<evidence type="ECO:0000256" key="1">
    <source>
        <dbReference type="SAM" id="MobiDB-lite"/>
    </source>
</evidence>
<dbReference type="AlphaFoldDB" id="A0AAV7LFB0"/>
<keyword evidence="3" id="KW-1185">Reference proteome</keyword>
<dbReference type="EMBL" id="JANPWB010000015">
    <property type="protein sequence ID" value="KAJ1087463.1"/>
    <property type="molecule type" value="Genomic_DNA"/>
</dbReference>
<organism evidence="2 3">
    <name type="scientific">Pleurodeles waltl</name>
    <name type="common">Iberian ribbed newt</name>
    <dbReference type="NCBI Taxonomy" id="8319"/>
    <lineage>
        <taxon>Eukaryota</taxon>
        <taxon>Metazoa</taxon>
        <taxon>Chordata</taxon>
        <taxon>Craniata</taxon>
        <taxon>Vertebrata</taxon>
        <taxon>Euteleostomi</taxon>
        <taxon>Amphibia</taxon>
        <taxon>Batrachia</taxon>
        <taxon>Caudata</taxon>
        <taxon>Salamandroidea</taxon>
        <taxon>Salamandridae</taxon>
        <taxon>Pleurodelinae</taxon>
        <taxon>Pleurodeles</taxon>
    </lineage>
</organism>
<feature type="region of interest" description="Disordered" evidence="1">
    <location>
        <begin position="39"/>
        <end position="61"/>
    </location>
</feature>
<name>A0AAV7LFB0_PLEWA</name>